<evidence type="ECO:0000256" key="1">
    <source>
        <dbReference type="SAM" id="Coils"/>
    </source>
</evidence>
<organism evidence="2 3">
    <name type="scientific">Desulfoluna limicola</name>
    <dbReference type="NCBI Taxonomy" id="2810562"/>
    <lineage>
        <taxon>Bacteria</taxon>
        <taxon>Pseudomonadati</taxon>
        <taxon>Thermodesulfobacteriota</taxon>
        <taxon>Desulfobacteria</taxon>
        <taxon>Desulfobacterales</taxon>
        <taxon>Desulfolunaceae</taxon>
        <taxon>Desulfoluna</taxon>
    </lineage>
</organism>
<protein>
    <recommendedName>
        <fullName evidence="4">SlyX family protein</fullName>
    </recommendedName>
</protein>
<gene>
    <name evidence="2" type="ORF">DSLASN_32910</name>
</gene>
<evidence type="ECO:0008006" key="4">
    <source>
        <dbReference type="Google" id="ProtNLM"/>
    </source>
</evidence>
<dbReference type="Gene3D" id="1.20.5.300">
    <property type="match status" value="1"/>
</dbReference>
<feature type="coiled-coil region" evidence="1">
    <location>
        <begin position="19"/>
        <end position="53"/>
    </location>
</feature>
<dbReference type="RefSeq" id="WP_236889062.1">
    <property type="nucleotide sequence ID" value="NZ_AP024488.1"/>
</dbReference>
<evidence type="ECO:0000313" key="3">
    <source>
        <dbReference type="Proteomes" id="UP001320148"/>
    </source>
</evidence>
<reference evidence="2 3" key="1">
    <citation type="submission" date="2021-02" db="EMBL/GenBank/DDBJ databases">
        <title>Complete genome of Desulfoluna sp. strain ASN36.</title>
        <authorList>
            <person name="Takahashi A."/>
            <person name="Kojima H."/>
            <person name="Fukui M."/>
        </authorList>
    </citation>
    <scope>NUCLEOTIDE SEQUENCE [LARGE SCALE GENOMIC DNA]</scope>
    <source>
        <strain evidence="2 3">ASN36</strain>
    </source>
</reference>
<dbReference type="InterPro" id="IPR007236">
    <property type="entry name" value="SlyX"/>
</dbReference>
<keyword evidence="1" id="KW-0175">Coiled coil</keyword>
<dbReference type="EMBL" id="AP024488">
    <property type="protein sequence ID" value="BCS97659.1"/>
    <property type="molecule type" value="Genomic_DNA"/>
</dbReference>
<keyword evidence="3" id="KW-1185">Reference proteome</keyword>
<dbReference type="Proteomes" id="UP001320148">
    <property type="component" value="Chromosome"/>
</dbReference>
<dbReference type="Pfam" id="PF04102">
    <property type="entry name" value="SlyX"/>
    <property type="match status" value="1"/>
</dbReference>
<name>A0ABM7PJB7_9BACT</name>
<sequence length="60" mass="7268">MDEKWIEMETKLSYQEYMLDQLNGVVTTQQERIEQLESEIARMESLVRETYDIRLPTREA</sequence>
<evidence type="ECO:0000313" key="2">
    <source>
        <dbReference type="EMBL" id="BCS97659.1"/>
    </source>
</evidence>
<accession>A0ABM7PJB7</accession>
<proteinExistence type="predicted"/>